<feature type="binding site" description="axial binding residue" evidence="6">
    <location>
        <position position="485"/>
    </location>
    <ligand>
        <name>heme</name>
        <dbReference type="ChEBI" id="CHEBI:30413"/>
    </ligand>
    <ligandPart>
        <name>Fe</name>
        <dbReference type="ChEBI" id="CHEBI:18248"/>
    </ligandPart>
</feature>
<dbReference type="InterPro" id="IPR001128">
    <property type="entry name" value="Cyt_P450"/>
</dbReference>
<comment type="similarity">
    <text evidence="2 7">Belongs to the cytochrome P450 family.</text>
</comment>
<dbReference type="InterPro" id="IPR002401">
    <property type="entry name" value="Cyt_P450_E_grp-I"/>
</dbReference>
<dbReference type="InParanoid" id="A0A1J7ITU0"/>
<name>A0A1J7ITU0_9PEZI</name>
<keyword evidence="7" id="KW-0503">Monooxygenase</keyword>
<keyword evidence="3 6" id="KW-0349">Heme</keyword>
<keyword evidence="7" id="KW-0560">Oxidoreductase</keyword>
<dbReference type="Gene3D" id="1.10.630.10">
    <property type="entry name" value="Cytochrome P450"/>
    <property type="match status" value="1"/>
</dbReference>
<dbReference type="GO" id="GO:0020037">
    <property type="term" value="F:heme binding"/>
    <property type="evidence" value="ECO:0007669"/>
    <property type="project" value="InterPro"/>
</dbReference>
<protein>
    <submittedName>
        <fullName evidence="9">Cytochrome P450</fullName>
    </submittedName>
</protein>
<evidence type="ECO:0000256" key="3">
    <source>
        <dbReference type="ARBA" id="ARBA00022617"/>
    </source>
</evidence>
<gene>
    <name evidence="9" type="ORF">CONLIGDRAFT_574805</name>
</gene>
<sequence length="539" mass="60738">MALVPLLLAAILAVVAKYALKDTITSSATTVFVASFVSLYIAHKLYQLFVYPRYFSPLRHIPGPKDHHFLLGQAVNQFKANSPNEPYVSWVKKWPNEDFIRYLTFGNSEALLVTSLAAHREILQAKCYSFVKPPFFKRLITDIVGYGIVFSEGDDHKSQRKAFRGMFSLGNLKSFLPVFRSKGEELSGLFDRAIAKDDGIVELVEVYSRLTLDIIGIFGLGVDLDNLSNKHSVFHECYHEIFDPTPAGLVLTAINAFVPIRWLPVKPNRDFIRANGIIHSMLGDIIKQRVADVRTARGQPKPDKKASEEENSKDLLTFMVEEKYFAEDGDSWSEEDMLNQILNVVAGGHETTASSFVWATHVLSTYPDVERRLLAEIRQLLKRSPRPDYAEIEGLRYLNNFMRELLRVHCPAISAPREAGEDVVIRGVLIPKGTTVHTMPAAVQHNPSIWGPNTEVFDPDRWDNLSGEAADTYAFAAFSQGPRICIGRVFTMIEFKAIMVEIVSKFRFEKVGKGDIELINPSVLLRPRGGLKVKVIRRE</sequence>
<dbReference type="GO" id="GO:0005506">
    <property type="term" value="F:iron ion binding"/>
    <property type="evidence" value="ECO:0007669"/>
    <property type="project" value="InterPro"/>
</dbReference>
<evidence type="ECO:0000256" key="1">
    <source>
        <dbReference type="ARBA" id="ARBA00001971"/>
    </source>
</evidence>
<evidence type="ECO:0000256" key="5">
    <source>
        <dbReference type="ARBA" id="ARBA00023004"/>
    </source>
</evidence>
<proteinExistence type="inferred from homology"/>
<organism evidence="9 10">
    <name type="scientific">Coniochaeta ligniaria NRRL 30616</name>
    <dbReference type="NCBI Taxonomy" id="1408157"/>
    <lineage>
        <taxon>Eukaryota</taxon>
        <taxon>Fungi</taxon>
        <taxon>Dikarya</taxon>
        <taxon>Ascomycota</taxon>
        <taxon>Pezizomycotina</taxon>
        <taxon>Sordariomycetes</taxon>
        <taxon>Sordariomycetidae</taxon>
        <taxon>Coniochaetales</taxon>
        <taxon>Coniochaetaceae</taxon>
        <taxon>Coniochaeta</taxon>
    </lineage>
</organism>
<dbReference type="PRINTS" id="PR00385">
    <property type="entry name" value="P450"/>
</dbReference>
<dbReference type="STRING" id="1408157.A0A1J7ITU0"/>
<feature type="signal peptide" evidence="8">
    <location>
        <begin position="1"/>
        <end position="16"/>
    </location>
</feature>
<dbReference type="Pfam" id="PF00067">
    <property type="entry name" value="p450"/>
    <property type="match status" value="1"/>
</dbReference>
<dbReference type="Proteomes" id="UP000182658">
    <property type="component" value="Unassembled WGS sequence"/>
</dbReference>
<dbReference type="PANTHER" id="PTHR24305">
    <property type="entry name" value="CYTOCHROME P450"/>
    <property type="match status" value="1"/>
</dbReference>
<evidence type="ECO:0000313" key="10">
    <source>
        <dbReference type="Proteomes" id="UP000182658"/>
    </source>
</evidence>
<keyword evidence="5 6" id="KW-0408">Iron</keyword>
<evidence type="ECO:0000256" key="6">
    <source>
        <dbReference type="PIRSR" id="PIRSR602401-1"/>
    </source>
</evidence>
<evidence type="ECO:0000256" key="4">
    <source>
        <dbReference type="ARBA" id="ARBA00022723"/>
    </source>
</evidence>
<dbReference type="OrthoDB" id="1470350at2759"/>
<dbReference type="SUPFAM" id="SSF48264">
    <property type="entry name" value="Cytochrome P450"/>
    <property type="match status" value="1"/>
</dbReference>
<dbReference type="GO" id="GO:0004497">
    <property type="term" value="F:monooxygenase activity"/>
    <property type="evidence" value="ECO:0007669"/>
    <property type="project" value="UniProtKB-KW"/>
</dbReference>
<dbReference type="InterPro" id="IPR050121">
    <property type="entry name" value="Cytochrome_P450_monoxygenase"/>
</dbReference>
<dbReference type="AlphaFoldDB" id="A0A1J7ITU0"/>
<dbReference type="InterPro" id="IPR017972">
    <property type="entry name" value="Cyt_P450_CS"/>
</dbReference>
<dbReference type="PROSITE" id="PS00086">
    <property type="entry name" value="CYTOCHROME_P450"/>
    <property type="match status" value="1"/>
</dbReference>
<evidence type="ECO:0000256" key="8">
    <source>
        <dbReference type="SAM" id="SignalP"/>
    </source>
</evidence>
<accession>A0A1J7ITU0</accession>
<feature type="chain" id="PRO_5013199070" evidence="8">
    <location>
        <begin position="17"/>
        <end position="539"/>
    </location>
</feature>
<evidence type="ECO:0000256" key="2">
    <source>
        <dbReference type="ARBA" id="ARBA00010617"/>
    </source>
</evidence>
<evidence type="ECO:0000256" key="7">
    <source>
        <dbReference type="RuleBase" id="RU000461"/>
    </source>
</evidence>
<keyword evidence="4 6" id="KW-0479">Metal-binding</keyword>
<keyword evidence="10" id="KW-1185">Reference proteome</keyword>
<reference evidence="9 10" key="1">
    <citation type="submission" date="2016-10" db="EMBL/GenBank/DDBJ databases">
        <title>Draft genome sequence of Coniochaeta ligniaria NRRL30616, a lignocellulolytic fungus for bioabatement of inhibitors in plant biomass hydrolysates.</title>
        <authorList>
            <consortium name="DOE Joint Genome Institute"/>
            <person name="Jimenez D.J."/>
            <person name="Hector R.E."/>
            <person name="Riley R."/>
            <person name="Sun H."/>
            <person name="Grigoriev I.V."/>
            <person name="Van Elsas J.D."/>
            <person name="Nichols N.N."/>
        </authorList>
    </citation>
    <scope>NUCLEOTIDE SEQUENCE [LARGE SCALE GENOMIC DNA]</scope>
    <source>
        <strain evidence="9 10">NRRL 30616</strain>
    </source>
</reference>
<comment type="cofactor">
    <cofactor evidence="1 6">
        <name>heme</name>
        <dbReference type="ChEBI" id="CHEBI:30413"/>
    </cofactor>
</comment>
<dbReference type="PANTHER" id="PTHR24305:SF166">
    <property type="entry name" value="CYTOCHROME P450 12A4, MITOCHONDRIAL-RELATED"/>
    <property type="match status" value="1"/>
</dbReference>
<keyword evidence="8" id="KW-0732">Signal</keyword>
<dbReference type="InterPro" id="IPR036396">
    <property type="entry name" value="Cyt_P450_sf"/>
</dbReference>
<dbReference type="GO" id="GO:0016705">
    <property type="term" value="F:oxidoreductase activity, acting on paired donors, with incorporation or reduction of molecular oxygen"/>
    <property type="evidence" value="ECO:0007669"/>
    <property type="project" value="InterPro"/>
</dbReference>
<dbReference type="EMBL" id="KV875096">
    <property type="protein sequence ID" value="OIW30733.1"/>
    <property type="molecule type" value="Genomic_DNA"/>
</dbReference>
<evidence type="ECO:0000313" key="9">
    <source>
        <dbReference type="EMBL" id="OIW30733.1"/>
    </source>
</evidence>
<dbReference type="PRINTS" id="PR00463">
    <property type="entry name" value="EP450I"/>
</dbReference>